<evidence type="ECO:0000313" key="4">
    <source>
        <dbReference type="Proteomes" id="UP000299102"/>
    </source>
</evidence>
<feature type="region of interest" description="Disordered" evidence="1">
    <location>
        <begin position="73"/>
        <end position="108"/>
    </location>
</feature>
<dbReference type="Proteomes" id="UP000299102">
    <property type="component" value="Unassembled WGS sequence"/>
</dbReference>
<keyword evidence="4" id="KW-1185">Reference proteome</keyword>
<feature type="chain" id="PRO_5020023930" description="Secreted protein" evidence="2">
    <location>
        <begin position="23"/>
        <end position="157"/>
    </location>
</feature>
<organism evidence="3 4">
    <name type="scientific">Eumeta variegata</name>
    <name type="common">Bagworm moth</name>
    <name type="synonym">Eumeta japonica</name>
    <dbReference type="NCBI Taxonomy" id="151549"/>
    <lineage>
        <taxon>Eukaryota</taxon>
        <taxon>Metazoa</taxon>
        <taxon>Ecdysozoa</taxon>
        <taxon>Arthropoda</taxon>
        <taxon>Hexapoda</taxon>
        <taxon>Insecta</taxon>
        <taxon>Pterygota</taxon>
        <taxon>Neoptera</taxon>
        <taxon>Endopterygota</taxon>
        <taxon>Lepidoptera</taxon>
        <taxon>Glossata</taxon>
        <taxon>Ditrysia</taxon>
        <taxon>Tineoidea</taxon>
        <taxon>Psychidae</taxon>
        <taxon>Oiketicinae</taxon>
        <taxon>Eumeta</taxon>
    </lineage>
</organism>
<proteinExistence type="predicted"/>
<keyword evidence="2" id="KW-0732">Signal</keyword>
<evidence type="ECO:0008006" key="5">
    <source>
        <dbReference type="Google" id="ProtNLM"/>
    </source>
</evidence>
<evidence type="ECO:0000256" key="1">
    <source>
        <dbReference type="SAM" id="MobiDB-lite"/>
    </source>
</evidence>
<feature type="signal peptide" evidence="2">
    <location>
        <begin position="1"/>
        <end position="22"/>
    </location>
</feature>
<sequence>MGQKVILIAVFLRLSVHQGVQGSDVPGGSTAAGTCAVTSRHSAGVDDRPRRFAGDERFFYENGGFNCVRGRSQKLSHKRLSRRDNGGVTKDAADREHSRRAAAGGRPRRSERLLVPEFQRAYTAFRVVFEAYNVASRARRQVAVIFPAEEDALNFLG</sequence>
<accession>A0A4C1VPX1</accession>
<protein>
    <recommendedName>
        <fullName evidence="5">Secreted protein</fullName>
    </recommendedName>
</protein>
<evidence type="ECO:0000256" key="2">
    <source>
        <dbReference type="SAM" id="SignalP"/>
    </source>
</evidence>
<evidence type="ECO:0000313" key="3">
    <source>
        <dbReference type="EMBL" id="GBP39924.1"/>
    </source>
</evidence>
<dbReference type="EMBL" id="BGZK01000373">
    <property type="protein sequence ID" value="GBP39924.1"/>
    <property type="molecule type" value="Genomic_DNA"/>
</dbReference>
<name>A0A4C1VPX1_EUMVA</name>
<reference evidence="3 4" key="1">
    <citation type="journal article" date="2019" name="Commun. Biol.">
        <title>The bagworm genome reveals a unique fibroin gene that provides high tensile strength.</title>
        <authorList>
            <person name="Kono N."/>
            <person name="Nakamura H."/>
            <person name="Ohtoshi R."/>
            <person name="Tomita M."/>
            <person name="Numata K."/>
            <person name="Arakawa K."/>
        </authorList>
    </citation>
    <scope>NUCLEOTIDE SEQUENCE [LARGE SCALE GENOMIC DNA]</scope>
</reference>
<gene>
    <name evidence="3" type="ORF">EVAR_83061_1</name>
</gene>
<comment type="caution">
    <text evidence="3">The sequence shown here is derived from an EMBL/GenBank/DDBJ whole genome shotgun (WGS) entry which is preliminary data.</text>
</comment>
<dbReference type="AlphaFoldDB" id="A0A4C1VPX1"/>